<accession>A0A5B8VYM1</accession>
<keyword evidence="5" id="KW-0732">Signal</keyword>
<feature type="chain" id="PRO_5022838023" evidence="5">
    <location>
        <begin position="19"/>
        <end position="390"/>
    </location>
</feature>
<dbReference type="GO" id="GO:0030313">
    <property type="term" value="C:cell envelope"/>
    <property type="evidence" value="ECO:0007669"/>
    <property type="project" value="UniProtKB-SubCell"/>
</dbReference>
<evidence type="ECO:0000256" key="1">
    <source>
        <dbReference type="ARBA" id="ARBA00004196"/>
    </source>
</evidence>
<feature type="signal peptide" evidence="5">
    <location>
        <begin position="1"/>
        <end position="18"/>
    </location>
</feature>
<name>A0A5B8VYM1_9SPHI</name>
<dbReference type="RefSeq" id="WP_147053537.1">
    <property type="nucleotide sequence ID" value="NZ_CP042437.1"/>
</dbReference>
<gene>
    <name evidence="7" type="ORF">FSB76_10535</name>
</gene>
<dbReference type="Gene3D" id="3.40.30.10">
    <property type="entry name" value="Glutaredoxin"/>
    <property type="match status" value="1"/>
</dbReference>
<dbReference type="CDD" id="cd02966">
    <property type="entry name" value="TlpA_like_family"/>
    <property type="match status" value="1"/>
</dbReference>
<feature type="domain" description="Thioredoxin" evidence="6">
    <location>
        <begin position="248"/>
        <end position="390"/>
    </location>
</feature>
<sequence length="390" mass="42448">MKKIFFLIITLLPAIVYAQSTDTFTINGKLGNVGAPAKVYLSYQLGANSVIDSADIVNGVFSFKGSMLNPVNATLVVDYKGLGIEKFTQQYSDGRALSKNADNLNFFIDKGTLTITSKDSVSKAQITGSQLNLDNIKLQAQLKSINMRGEHLMAEVKAATPEQQKSPAFQSAIQSKYKALQTLQSYTLKSFITDNPNSYLSLLALSSVGGPAPDPGEIEPLYNSLSADVRNTEAGKVMKAQLDALRVTAIGALAPDFVQNDVNGTPVKLSSFRGKYVLLDFWASWCGPCRQENPNVVRNYNKYKTKNFTIVGVSLDRADSKSAWLAAIKSDGLDWTQVSDLKYWNNAAAALYSVTSIPQNYLIGPDGKIIAKNLRGEDLDAKLAELFGKI</sequence>
<comment type="subcellular location">
    <subcellularLocation>
        <location evidence="1">Cell envelope</location>
    </subcellularLocation>
</comment>
<dbReference type="InterPro" id="IPR025380">
    <property type="entry name" value="DUF4369"/>
</dbReference>
<reference evidence="7 8" key="1">
    <citation type="journal article" date="2013" name="J. Microbiol.">
        <title>Mucilaginibacter ginsenosidivorax sp. nov., with ginsenoside converting activity isolated from sediment.</title>
        <authorList>
            <person name="Kim J.K."/>
            <person name="Choi T.E."/>
            <person name="Liu Q.M."/>
            <person name="Park H.Y."/>
            <person name="Yi T.H."/>
            <person name="Yoon M.H."/>
            <person name="Kim S.C."/>
            <person name="Im W.T."/>
        </authorList>
    </citation>
    <scope>NUCLEOTIDE SEQUENCE [LARGE SCALE GENOMIC DNA]</scope>
    <source>
        <strain evidence="7 8">KHI28</strain>
    </source>
</reference>
<dbReference type="GO" id="GO:0017004">
    <property type="term" value="P:cytochrome complex assembly"/>
    <property type="evidence" value="ECO:0007669"/>
    <property type="project" value="UniProtKB-KW"/>
</dbReference>
<dbReference type="InterPro" id="IPR000866">
    <property type="entry name" value="AhpC/TSA"/>
</dbReference>
<dbReference type="GO" id="GO:0016491">
    <property type="term" value="F:oxidoreductase activity"/>
    <property type="evidence" value="ECO:0007669"/>
    <property type="project" value="InterPro"/>
</dbReference>
<dbReference type="PANTHER" id="PTHR42852">
    <property type="entry name" value="THIOL:DISULFIDE INTERCHANGE PROTEIN DSBE"/>
    <property type="match status" value="1"/>
</dbReference>
<keyword evidence="4" id="KW-0676">Redox-active center</keyword>
<evidence type="ECO:0000259" key="6">
    <source>
        <dbReference type="PROSITE" id="PS51352"/>
    </source>
</evidence>
<keyword evidence="3" id="KW-1015">Disulfide bond</keyword>
<dbReference type="Pfam" id="PF00578">
    <property type="entry name" value="AhpC-TSA"/>
    <property type="match status" value="1"/>
</dbReference>
<organism evidence="7 8">
    <name type="scientific">Mucilaginibacter ginsenosidivorax</name>
    <dbReference type="NCBI Taxonomy" id="862126"/>
    <lineage>
        <taxon>Bacteria</taxon>
        <taxon>Pseudomonadati</taxon>
        <taxon>Bacteroidota</taxon>
        <taxon>Sphingobacteriia</taxon>
        <taxon>Sphingobacteriales</taxon>
        <taxon>Sphingobacteriaceae</taxon>
        <taxon>Mucilaginibacter</taxon>
    </lineage>
</organism>
<dbReference type="PANTHER" id="PTHR42852:SF6">
    <property type="entry name" value="THIOL:DISULFIDE INTERCHANGE PROTEIN DSBE"/>
    <property type="match status" value="1"/>
</dbReference>
<evidence type="ECO:0000313" key="7">
    <source>
        <dbReference type="EMBL" id="QEC76361.1"/>
    </source>
</evidence>
<dbReference type="KEGG" id="mgk:FSB76_10535"/>
<keyword evidence="2" id="KW-0201">Cytochrome c-type biogenesis</keyword>
<dbReference type="OrthoDB" id="750178at2"/>
<dbReference type="SUPFAM" id="SSF52833">
    <property type="entry name" value="Thioredoxin-like"/>
    <property type="match status" value="1"/>
</dbReference>
<keyword evidence="8" id="KW-1185">Reference proteome</keyword>
<evidence type="ECO:0000313" key="8">
    <source>
        <dbReference type="Proteomes" id="UP000321362"/>
    </source>
</evidence>
<evidence type="ECO:0000256" key="4">
    <source>
        <dbReference type="ARBA" id="ARBA00023284"/>
    </source>
</evidence>
<dbReference type="InterPro" id="IPR017937">
    <property type="entry name" value="Thioredoxin_CS"/>
</dbReference>
<evidence type="ECO:0000256" key="5">
    <source>
        <dbReference type="SAM" id="SignalP"/>
    </source>
</evidence>
<evidence type="ECO:0000256" key="3">
    <source>
        <dbReference type="ARBA" id="ARBA00023157"/>
    </source>
</evidence>
<dbReference type="PROSITE" id="PS00194">
    <property type="entry name" value="THIOREDOXIN_1"/>
    <property type="match status" value="1"/>
</dbReference>
<dbReference type="InterPro" id="IPR036249">
    <property type="entry name" value="Thioredoxin-like_sf"/>
</dbReference>
<dbReference type="Proteomes" id="UP000321362">
    <property type="component" value="Chromosome"/>
</dbReference>
<dbReference type="InterPro" id="IPR013766">
    <property type="entry name" value="Thioredoxin_domain"/>
</dbReference>
<protein>
    <submittedName>
        <fullName evidence="7">AhpC/TSA family protein</fullName>
    </submittedName>
</protein>
<proteinExistence type="predicted"/>
<dbReference type="InterPro" id="IPR050553">
    <property type="entry name" value="Thioredoxin_ResA/DsbE_sf"/>
</dbReference>
<dbReference type="AlphaFoldDB" id="A0A5B8VYM1"/>
<dbReference type="PROSITE" id="PS51352">
    <property type="entry name" value="THIOREDOXIN_2"/>
    <property type="match status" value="1"/>
</dbReference>
<evidence type="ECO:0000256" key="2">
    <source>
        <dbReference type="ARBA" id="ARBA00022748"/>
    </source>
</evidence>
<dbReference type="GO" id="GO:0016209">
    <property type="term" value="F:antioxidant activity"/>
    <property type="evidence" value="ECO:0007669"/>
    <property type="project" value="InterPro"/>
</dbReference>
<dbReference type="EMBL" id="CP042437">
    <property type="protein sequence ID" value="QEC76361.1"/>
    <property type="molecule type" value="Genomic_DNA"/>
</dbReference>
<dbReference type="Pfam" id="PF14289">
    <property type="entry name" value="DUF4369"/>
    <property type="match status" value="1"/>
</dbReference>